<proteinExistence type="predicted"/>
<name>A0A0F8ZGV8_9ZZZZ</name>
<sequence>MTDRPDAAPPEEEHNLPGVSRPNYCPDGATHSWDSYGDEWRCSFCPAVFRASPPSDTTPVAEDWEPTKSFADIA</sequence>
<accession>A0A0F8ZGV8</accession>
<feature type="non-terminal residue" evidence="2">
    <location>
        <position position="74"/>
    </location>
</feature>
<protein>
    <submittedName>
        <fullName evidence="2">Uncharacterized protein</fullName>
    </submittedName>
</protein>
<organism evidence="2">
    <name type="scientific">marine sediment metagenome</name>
    <dbReference type="NCBI Taxonomy" id="412755"/>
    <lineage>
        <taxon>unclassified sequences</taxon>
        <taxon>metagenomes</taxon>
        <taxon>ecological metagenomes</taxon>
    </lineage>
</organism>
<comment type="caution">
    <text evidence="2">The sequence shown here is derived from an EMBL/GenBank/DDBJ whole genome shotgun (WGS) entry which is preliminary data.</text>
</comment>
<gene>
    <name evidence="2" type="ORF">LCGC14_3036400</name>
</gene>
<feature type="region of interest" description="Disordered" evidence="1">
    <location>
        <begin position="52"/>
        <end position="74"/>
    </location>
</feature>
<feature type="compositionally biased region" description="Basic and acidic residues" evidence="1">
    <location>
        <begin position="1"/>
        <end position="15"/>
    </location>
</feature>
<evidence type="ECO:0000313" key="2">
    <source>
        <dbReference type="EMBL" id="KKK59236.1"/>
    </source>
</evidence>
<dbReference type="AlphaFoldDB" id="A0A0F8ZGV8"/>
<feature type="region of interest" description="Disordered" evidence="1">
    <location>
        <begin position="1"/>
        <end position="28"/>
    </location>
</feature>
<reference evidence="2" key="1">
    <citation type="journal article" date="2015" name="Nature">
        <title>Complex archaea that bridge the gap between prokaryotes and eukaryotes.</title>
        <authorList>
            <person name="Spang A."/>
            <person name="Saw J.H."/>
            <person name="Jorgensen S.L."/>
            <person name="Zaremba-Niedzwiedzka K."/>
            <person name="Martijn J."/>
            <person name="Lind A.E."/>
            <person name="van Eijk R."/>
            <person name="Schleper C."/>
            <person name="Guy L."/>
            <person name="Ettema T.J."/>
        </authorList>
    </citation>
    <scope>NUCLEOTIDE SEQUENCE</scope>
</reference>
<evidence type="ECO:0000256" key="1">
    <source>
        <dbReference type="SAM" id="MobiDB-lite"/>
    </source>
</evidence>
<dbReference type="EMBL" id="LAZR01063581">
    <property type="protein sequence ID" value="KKK59236.1"/>
    <property type="molecule type" value="Genomic_DNA"/>
</dbReference>